<dbReference type="Gene3D" id="3.50.50.100">
    <property type="match status" value="1"/>
</dbReference>
<name>A0A0C2RE84_9BACL</name>
<organism evidence="7 8">
    <name type="scientific">Jeotgalibacillus campisalis</name>
    <dbReference type="NCBI Taxonomy" id="220754"/>
    <lineage>
        <taxon>Bacteria</taxon>
        <taxon>Bacillati</taxon>
        <taxon>Bacillota</taxon>
        <taxon>Bacilli</taxon>
        <taxon>Bacillales</taxon>
        <taxon>Caryophanaceae</taxon>
        <taxon>Jeotgalibacillus</taxon>
    </lineage>
</organism>
<dbReference type="PANTHER" id="PTHR42913">
    <property type="entry name" value="APOPTOSIS-INDUCING FACTOR 1"/>
    <property type="match status" value="1"/>
</dbReference>
<dbReference type="PANTHER" id="PTHR42913:SF9">
    <property type="entry name" value="SLR1591 PROTEIN"/>
    <property type="match status" value="1"/>
</dbReference>
<evidence type="ECO:0000259" key="6">
    <source>
        <dbReference type="Pfam" id="PF07992"/>
    </source>
</evidence>
<keyword evidence="3" id="KW-0285">Flavoprotein</keyword>
<gene>
    <name evidence="7" type="ORF">KR50_13380</name>
</gene>
<comment type="caution">
    <text evidence="7">The sequence shown here is derived from an EMBL/GenBank/DDBJ whole genome shotgun (WGS) entry which is preliminary data.</text>
</comment>
<keyword evidence="5" id="KW-0560">Oxidoreductase</keyword>
<dbReference type="InterPro" id="IPR036188">
    <property type="entry name" value="FAD/NAD-bd_sf"/>
</dbReference>
<dbReference type="RefSeq" id="WP_041056323.1">
    <property type="nucleotide sequence ID" value="NZ_JXRR01000012.1"/>
</dbReference>
<protein>
    <recommendedName>
        <fullName evidence="6">FAD/NAD(P)-binding domain-containing protein</fullName>
    </recommendedName>
</protein>
<comment type="cofactor">
    <cofactor evidence="1">
        <name>FAD</name>
        <dbReference type="ChEBI" id="CHEBI:57692"/>
    </cofactor>
</comment>
<dbReference type="OrthoDB" id="9772934at2"/>
<evidence type="ECO:0000313" key="7">
    <source>
        <dbReference type="EMBL" id="KIL48565.1"/>
    </source>
</evidence>
<evidence type="ECO:0000313" key="8">
    <source>
        <dbReference type="Proteomes" id="UP000031972"/>
    </source>
</evidence>
<feature type="domain" description="FAD/NAD(P)-binding" evidence="6">
    <location>
        <begin position="5"/>
        <end position="289"/>
    </location>
</feature>
<dbReference type="InterPro" id="IPR023753">
    <property type="entry name" value="FAD/NAD-binding_dom"/>
</dbReference>
<evidence type="ECO:0000256" key="1">
    <source>
        <dbReference type="ARBA" id="ARBA00001974"/>
    </source>
</evidence>
<keyword evidence="8" id="KW-1185">Reference proteome</keyword>
<accession>A0A0C2RE84</accession>
<reference evidence="7 8" key="1">
    <citation type="submission" date="2015-01" db="EMBL/GenBank/DDBJ databases">
        <title>Jeotgalibacillus campisalis genome sequencing.</title>
        <authorList>
            <person name="Goh K.M."/>
            <person name="Chan K.-G."/>
            <person name="Yaakop A.S."/>
            <person name="Ee R."/>
            <person name="Gan H.M."/>
            <person name="Chan C.S."/>
        </authorList>
    </citation>
    <scope>NUCLEOTIDE SEQUENCE [LARGE SCALE GENOMIC DNA]</scope>
    <source>
        <strain evidence="7 8">SF-57</strain>
    </source>
</reference>
<dbReference type="Proteomes" id="UP000031972">
    <property type="component" value="Unassembled WGS sequence"/>
</dbReference>
<evidence type="ECO:0000256" key="3">
    <source>
        <dbReference type="ARBA" id="ARBA00022630"/>
    </source>
</evidence>
<dbReference type="SUPFAM" id="SSF51905">
    <property type="entry name" value="FAD/NAD(P)-binding domain"/>
    <property type="match status" value="2"/>
</dbReference>
<dbReference type="Pfam" id="PF07992">
    <property type="entry name" value="Pyr_redox_2"/>
    <property type="match status" value="1"/>
</dbReference>
<evidence type="ECO:0000256" key="4">
    <source>
        <dbReference type="ARBA" id="ARBA00022827"/>
    </source>
</evidence>
<evidence type="ECO:0000256" key="2">
    <source>
        <dbReference type="ARBA" id="ARBA00005272"/>
    </source>
</evidence>
<sequence length="361" mass="40552">MKTIVLAGGGHTHLSILNKLTQTIIQDIKWILISSDDYQYYSGMFSGYIEGLYSLEDIRIHLPDLAARANCEFHQGSVEEINPVEKTISVNGQLFSYDLLSLDIGSHTTNPEISGLEHHQTRLKPAHEFPDHITELHLARRTAVIGGGVAACEMALSLAAWKRKYMRKYDQISLIYSGSLLEKHGEKAQQIMHRLMQENSIKLHEDERAKKITNNQIVTTNRTVIPFDQLLYLGGAQAPDVLRKSGLPVDEKGFLLVNGMLQSPDFPSIFGAGDCITMINHPQLAKNGVHAVRQGPVLWQNLLASLTKKPLTDYQPQKNSLAILSTGFQKGLLLWGNASFYGSLPWQLKNYIDRNFMKKYQ</sequence>
<evidence type="ECO:0000256" key="5">
    <source>
        <dbReference type="ARBA" id="ARBA00023002"/>
    </source>
</evidence>
<dbReference type="EMBL" id="JXRR01000012">
    <property type="protein sequence ID" value="KIL48565.1"/>
    <property type="molecule type" value="Genomic_DNA"/>
</dbReference>
<dbReference type="PATRIC" id="fig|220754.4.peg.1362"/>
<comment type="similarity">
    <text evidence="2">Belongs to the NADH dehydrogenase family.</text>
</comment>
<dbReference type="InterPro" id="IPR051169">
    <property type="entry name" value="NADH-Q_oxidoreductase"/>
</dbReference>
<proteinExistence type="inferred from homology"/>
<dbReference type="AlphaFoldDB" id="A0A0C2RE84"/>
<dbReference type="GO" id="GO:0019646">
    <property type="term" value="P:aerobic electron transport chain"/>
    <property type="evidence" value="ECO:0007669"/>
    <property type="project" value="TreeGrafter"/>
</dbReference>
<dbReference type="GO" id="GO:0003955">
    <property type="term" value="F:NAD(P)H dehydrogenase (quinone) activity"/>
    <property type="evidence" value="ECO:0007669"/>
    <property type="project" value="TreeGrafter"/>
</dbReference>
<keyword evidence="4" id="KW-0274">FAD</keyword>